<keyword evidence="2" id="KW-1185">Reference proteome</keyword>
<dbReference type="EMBL" id="VUJU01013712">
    <property type="protein sequence ID" value="KAF0703933.1"/>
    <property type="molecule type" value="Genomic_DNA"/>
</dbReference>
<name>A0A6G0VP68_APHCR</name>
<dbReference type="Proteomes" id="UP000478052">
    <property type="component" value="Unassembled WGS sequence"/>
</dbReference>
<reference evidence="1 2" key="1">
    <citation type="submission" date="2019-08" db="EMBL/GenBank/DDBJ databases">
        <title>Whole genome of Aphis craccivora.</title>
        <authorList>
            <person name="Voronova N.V."/>
            <person name="Shulinski R.S."/>
            <person name="Bandarenka Y.V."/>
            <person name="Zhorov D.G."/>
            <person name="Warner D."/>
        </authorList>
    </citation>
    <scope>NUCLEOTIDE SEQUENCE [LARGE SCALE GENOMIC DNA]</scope>
    <source>
        <strain evidence="1">180601</strain>
        <tissue evidence="1">Whole Body</tissue>
    </source>
</reference>
<proteinExistence type="predicted"/>
<accession>A0A6G0VP68</accession>
<organism evidence="1 2">
    <name type="scientific">Aphis craccivora</name>
    <name type="common">Cowpea aphid</name>
    <dbReference type="NCBI Taxonomy" id="307492"/>
    <lineage>
        <taxon>Eukaryota</taxon>
        <taxon>Metazoa</taxon>
        <taxon>Ecdysozoa</taxon>
        <taxon>Arthropoda</taxon>
        <taxon>Hexapoda</taxon>
        <taxon>Insecta</taxon>
        <taxon>Pterygota</taxon>
        <taxon>Neoptera</taxon>
        <taxon>Paraneoptera</taxon>
        <taxon>Hemiptera</taxon>
        <taxon>Sternorrhyncha</taxon>
        <taxon>Aphidomorpha</taxon>
        <taxon>Aphidoidea</taxon>
        <taxon>Aphididae</taxon>
        <taxon>Aphidini</taxon>
        <taxon>Aphis</taxon>
        <taxon>Aphis</taxon>
    </lineage>
</organism>
<evidence type="ECO:0000313" key="2">
    <source>
        <dbReference type="Proteomes" id="UP000478052"/>
    </source>
</evidence>
<evidence type="ECO:0000313" key="1">
    <source>
        <dbReference type="EMBL" id="KAF0703933.1"/>
    </source>
</evidence>
<comment type="caution">
    <text evidence="1">The sequence shown here is derived from an EMBL/GenBank/DDBJ whole genome shotgun (WGS) entry which is preliminary data.</text>
</comment>
<feature type="non-terminal residue" evidence="1">
    <location>
        <position position="1"/>
    </location>
</feature>
<dbReference type="OrthoDB" id="8195619at2759"/>
<dbReference type="AlphaFoldDB" id="A0A6G0VP68"/>
<gene>
    <name evidence="1" type="ORF">FWK35_00033112</name>
</gene>
<protein>
    <submittedName>
        <fullName evidence="1">MADF domain-containing protein</fullName>
    </submittedName>
</protein>
<sequence>ILNRVYISYIISVTLPSETLSIEPQTTDDLNTTEPEYDNIFKISPNIDEGQDTEITQTSSFPKILKKMNTSNFKMRSKLPNISPIEKAISKLDSIAKECVVKEDDEFETFGKHVANQLRKIPLERALILQNDIQGLLTRARLHCLSNSQTVSRSSTPSSTLLHSNSTWDYSSDTCSTQQPTIHVNNIGGIQNSCEADILTQAWTTI</sequence>